<organism evidence="1">
    <name type="scientific">Culex pipiens</name>
    <name type="common">House mosquito</name>
    <dbReference type="NCBI Taxonomy" id="7175"/>
    <lineage>
        <taxon>Eukaryota</taxon>
        <taxon>Metazoa</taxon>
        <taxon>Ecdysozoa</taxon>
        <taxon>Arthropoda</taxon>
        <taxon>Hexapoda</taxon>
        <taxon>Insecta</taxon>
        <taxon>Pterygota</taxon>
        <taxon>Neoptera</taxon>
        <taxon>Endopterygota</taxon>
        <taxon>Diptera</taxon>
        <taxon>Nematocera</taxon>
        <taxon>Culicoidea</taxon>
        <taxon>Culicidae</taxon>
        <taxon>Culicinae</taxon>
        <taxon>Culicini</taxon>
        <taxon>Culex</taxon>
        <taxon>Culex</taxon>
    </lineage>
</organism>
<dbReference type="EMBL" id="HBUE01209065">
    <property type="protein sequence ID" value="CAG6533510.1"/>
    <property type="molecule type" value="Transcribed_RNA"/>
</dbReference>
<accession>A0A8D8HEC5</accession>
<protein>
    <submittedName>
        <fullName evidence="1">(northern house mosquito) hypothetical protein</fullName>
    </submittedName>
</protein>
<evidence type="ECO:0000313" key="1">
    <source>
        <dbReference type="EMBL" id="CAG6533510.1"/>
    </source>
</evidence>
<name>A0A8D8HEC5_CULPI</name>
<dbReference type="AlphaFoldDB" id="A0A8D8HEC5"/>
<reference evidence="1" key="1">
    <citation type="submission" date="2021-05" db="EMBL/GenBank/DDBJ databases">
        <authorList>
            <person name="Alioto T."/>
            <person name="Alioto T."/>
            <person name="Gomez Garrido J."/>
        </authorList>
    </citation>
    <scope>NUCLEOTIDE SEQUENCE</scope>
</reference>
<sequence length="109" mass="11838">MTLLDSSVVRGTILSWDTCAIFWILNCLLCLPPQLPNLAKAPQDPPLPPPPLLMLQDQDSVTGSPMDFMLTLTPTNITAALEARHMWIIAEQALSLMRAVSAVAGLNTK</sequence>
<dbReference type="EMBL" id="HBUE01062651">
    <property type="protein sequence ID" value="CAG6469295.1"/>
    <property type="molecule type" value="Transcribed_RNA"/>
</dbReference>
<proteinExistence type="predicted"/>
<dbReference type="EMBL" id="HBUE01315436">
    <property type="protein sequence ID" value="CAG6585397.1"/>
    <property type="molecule type" value="Transcribed_RNA"/>
</dbReference>